<dbReference type="eggNOG" id="COG1879">
    <property type="taxonomic scope" value="Bacteria"/>
</dbReference>
<dbReference type="STRING" id="1395513.P343_06155"/>
<organism evidence="5 6">
    <name type="scientific">Sporolactobacillus laevolacticus DSM 442</name>
    <dbReference type="NCBI Taxonomy" id="1395513"/>
    <lineage>
        <taxon>Bacteria</taxon>
        <taxon>Bacillati</taxon>
        <taxon>Bacillota</taxon>
        <taxon>Bacilli</taxon>
        <taxon>Bacillales</taxon>
        <taxon>Sporolactobacillaceae</taxon>
        <taxon>Sporolactobacillus</taxon>
    </lineage>
</organism>
<dbReference type="PATRIC" id="fig|1395513.3.peg.1259"/>
<keyword evidence="3" id="KW-0732">Signal</keyword>
<comment type="subcellular location">
    <subcellularLocation>
        <location evidence="1">Cell envelope</location>
    </subcellularLocation>
</comment>
<reference evidence="5 6" key="1">
    <citation type="journal article" date="2013" name="Genome Announc.">
        <title>Genome Sequence of Sporolactobacillus laevolacticus DSM442, an Efficient Polymer-Grade D-Lactate Producer from Agricultural Waste Cottonseed as a Nitrogen Source.</title>
        <authorList>
            <person name="Wang H."/>
            <person name="Wang L."/>
            <person name="Ju J."/>
            <person name="Yu B."/>
            <person name="Ma Y."/>
        </authorList>
    </citation>
    <scope>NUCLEOTIDE SEQUENCE [LARGE SCALE GENOMIC DNA]</scope>
    <source>
        <strain evidence="5 6">DSM 442</strain>
    </source>
</reference>
<dbReference type="OrthoDB" id="9814427at2"/>
<evidence type="ECO:0000256" key="1">
    <source>
        <dbReference type="ARBA" id="ARBA00004196"/>
    </source>
</evidence>
<keyword evidence="6" id="KW-1185">Reference proteome</keyword>
<evidence type="ECO:0000259" key="4">
    <source>
        <dbReference type="Pfam" id="PF13407"/>
    </source>
</evidence>
<comment type="caution">
    <text evidence="5">The sequence shown here is derived from an EMBL/GenBank/DDBJ whole genome shotgun (WGS) entry which is preliminary data.</text>
</comment>
<dbReference type="InterPro" id="IPR025997">
    <property type="entry name" value="SBP_2_dom"/>
</dbReference>
<gene>
    <name evidence="5" type="ORF">P343_06155</name>
</gene>
<evidence type="ECO:0000256" key="2">
    <source>
        <dbReference type="ARBA" id="ARBA00007639"/>
    </source>
</evidence>
<protein>
    <submittedName>
        <fullName evidence="5">Sugar ABC transporter substrate-binding protein</fullName>
    </submittedName>
</protein>
<dbReference type="RefSeq" id="WP_023509522.1">
    <property type="nucleotide sequence ID" value="NZ_AWTC01000004.1"/>
</dbReference>
<dbReference type="AlphaFoldDB" id="V6IYX1"/>
<evidence type="ECO:0000313" key="5">
    <source>
        <dbReference type="EMBL" id="EST12693.1"/>
    </source>
</evidence>
<name>V6IYX1_9BACL</name>
<dbReference type="CDD" id="cd06317">
    <property type="entry name" value="PBP1_ABC_sugar_binding-like"/>
    <property type="match status" value="1"/>
</dbReference>
<dbReference type="InterPro" id="IPR028082">
    <property type="entry name" value="Peripla_BP_I"/>
</dbReference>
<dbReference type="PROSITE" id="PS51257">
    <property type="entry name" value="PROKAR_LIPOPROTEIN"/>
    <property type="match status" value="1"/>
</dbReference>
<comment type="similarity">
    <text evidence="2">Belongs to the bacterial solute-binding protein 2 family.</text>
</comment>
<dbReference type="EMBL" id="AWTC01000004">
    <property type="protein sequence ID" value="EST12693.1"/>
    <property type="molecule type" value="Genomic_DNA"/>
</dbReference>
<accession>V6IYX1</accession>
<dbReference type="Pfam" id="PF13407">
    <property type="entry name" value="Peripla_BP_4"/>
    <property type="match status" value="1"/>
</dbReference>
<dbReference type="GO" id="GO:0030246">
    <property type="term" value="F:carbohydrate binding"/>
    <property type="evidence" value="ECO:0007669"/>
    <property type="project" value="UniProtKB-ARBA"/>
</dbReference>
<evidence type="ECO:0000313" key="6">
    <source>
        <dbReference type="Proteomes" id="UP000018296"/>
    </source>
</evidence>
<dbReference type="PANTHER" id="PTHR46847">
    <property type="entry name" value="D-ALLOSE-BINDING PERIPLASMIC PROTEIN-RELATED"/>
    <property type="match status" value="1"/>
</dbReference>
<evidence type="ECO:0000256" key="3">
    <source>
        <dbReference type="ARBA" id="ARBA00022729"/>
    </source>
</evidence>
<proteinExistence type="inferred from homology"/>
<dbReference type="PANTHER" id="PTHR46847:SF1">
    <property type="entry name" value="D-ALLOSE-BINDING PERIPLASMIC PROTEIN-RELATED"/>
    <property type="match status" value="1"/>
</dbReference>
<dbReference type="GO" id="GO:0030313">
    <property type="term" value="C:cell envelope"/>
    <property type="evidence" value="ECO:0007669"/>
    <property type="project" value="UniProtKB-SubCell"/>
</dbReference>
<feature type="domain" description="Periplasmic binding protein" evidence="4">
    <location>
        <begin position="43"/>
        <end position="300"/>
    </location>
</feature>
<dbReference type="SUPFAM" id="SSF53822">
    <property type="entry name" value="Periplasmic binding protein-like I"/>
    <property type="match status" value="1"/>
</dbReference>
<sequence length="325" mass="34992">MKVFGGKMKAVLILVLGVLLVLGGCSSNGKSSASDGKSKQLTIGFVTINQEAYFFTESIRGAQEQAKKMGVKLVVQNPNNDPVKQNNQIENLVNQKVDAIIVDSIDTKGVIPAMKEAANAHIPVISIDAIVKSDAVSTQIGVDNAESSKELGQYVNKYIKDNMKKPAKLGVVGALNSFIQVMRQNAFLDTVKQTPSLKVVNIVDGKNVQQTAMTSAENLMTGHPEMNIAFASGEPALIGLASAVKSQHKEKKLSVFGWDLSKQAIQGIDEGWVKAVIQQHPEKFGSEGVKAAVKLAKKQKVAKTINAPVTIVTKDNVDQFKHLFK</sequence>
<dbReference type="Proteomes" id="UP000018296">
    <property type="component" value="Unassembled WGS sequence"/>
</dbReference>
<dbReference type="Gene3D" id="3.40.50.2300">
    <property type="match status" value="2"/>
</dbReference>